<dbReference type="Gene3D" id="1.10.275.10">
    <property type="entry name" value="Fumarase/aspartase (N-terminal domain)"/>
    <property type="match status" value="1"/>
</dbReference>
<accession>A0A1X2LQ58</accession>
<dbReference type="STRING" id="1430326.B8W66_20545"/>
<dbReference type="RefSeq" id="WP_085327103.1">
    <property type="nucleotide sequence ID" value="NZ_NCXP01000038.1"/>
</dbReference>
<evidence type="ECO:0000259" key="7">
    <source>
        <dbReference type="Pfam" id="PF10415"/>
    </source>
</evidence>
<feature type="binding site" evidence="5">
    <location>
        <begin position="326"/>
        <end position="328"/>
    </location>
    <ligand>
        <name>substrate</name>
    </ligand>
</feature>
<dbReference type="Proteomes" id="UP000193247">
    <property type="component" value="Unassembled WGS sequence"/>
</dbReference>
<keyword evidence="2 5" id="KW-0963">Cytoplasm</keyword>
<evidence type="ECO:0000313" key="9">
    <source>
        <dbReference type="Proteomes" id="UP000193247"/>
    </source>
</evidence>
<dbReference type="InterPro" id="IPR018951">
    <property type="entry name" value="Fumarase_C_C"/>
</dbReference>
<feature type="active site" description="Proton donor/acceptor" evidence="5">
    <location>
        <position position="189"/>
    </location>
</feature>
<feature type="site" description="Important for catalytic activity" evidence="5">
    <location>
        <position position="333"/>
    </location>
</feature>
<feature type="domain" description="Fumarase C C-terminal" evidence="7">
    <location>
        <begin position="410"/>
        <end position="466"/>
    </location>
</feature>
<dbReference type="FunFam" id="1.10.40.30:FF:000008">
    <property type="entry name" value="Fumarate hydratase class II"/>
    <property type="match status" value="1"/>
</dbReference>
<evidence type="ECO:0000256" key="1">
    <source>
        <dbReference type="ARBA" id="ARBA00009084"/>
    </source>
</evidence>
<dbReference type="InterPro" id="IPR008948">
    <property type="entry name" value="L-Aspartase-like"/>
</dbReference>
<evidence type="ECO:0000256" key="3">
    <source>
        <dbReference type="ARBA" id="ARBA00022532"/>
    </source>
</evidence>
<dbReference type="CDD" id="cd01362">
    <property type="entry name" value="Fumarase_classII"/>
    <property type="match status" value="1"/>
</dbReference>
<evidence type="ECO:0000256" key="4">
    <source>
        <dbReference type="ARBA" id="ARBA00023239"/>
    </source>
</evidence>
<gene>
    <name evidence="8" type="primary">aspA</name>
    <name evidence="5" type="synonym">fumC</name>
    <name evidence="8" type="ORF">B8W66_20545</name>
</gene>
<dbReference type="GO" id="GO:0006099">
    <property type="term" value="P:tricarboxylic acid cycle"/>
    <property type="evidence" value="ECO:0007669"/>
    <property type="project" value="UniProtKB-UniRule"/>
</dbReference>
<reference evidence="8 9" key="1">
    <citation type="submission" date="2017-04" db="EMBL/GenBank/DDBJ databases">
        <title>The new phylogeny of genus Mycobacterium.</title>
        <authorList>
            <person name="Tortoli E."/>
            <person name="Trovato A."/>
            <person name="Cirillo D.M."/>
        </authorList>
    </citation>
    <scope>NUCLEOTIDE SEQUENCE [LARGE SCALE GENOMIC DNA]</scope>
    <source>
        <strain evidence="8 9">TBL 1200985</strain>
    </source>
</reference>
<comment type="pathway">
    <text evidence="5">Carbohydrate metabolism; tricarboxylic acid cycle; (S)-malate from fumarate: step 1/1.</text>
</comment>
<dbReference type="FunFam" id="1.20.200.10:FF:000001">
    <property type="entry name" value="Fumarate hydratase, mitochondrial"/>
    <property type="match status" value="1"/>
</dbReference>
<dbReference type="GO" id="GO:0004333">
    <property type="term" value="F:fumarate hydratase activity"/>
    <property type="evidence" value="ECO:0007669"/>
    <property type="project" value="UniProtKB-UniRule"/>
</dbReference>
<proteinExistence type="inferred from homology"/>
<comment type="similarity">
    <text evidence="1 5">Belongs to the class-II fumarase/aspartase family. Fumarase subfamily.</text>
</comment>
<dbReference type="Pfam" id="PF00206">
    <property type="entry name" value="Lyase_1"/>
    <property type="match status" value="1"/>
</dbReference>
<feature type="binding site" evidence="5">
    <location>
        <position position="321"/>
    </location>
    <ligand>
        <name>substrate</name>
    </ligand>
</feature>
<dbReference type="AlphaFoldDB" id="A0A1X2LQ58"/>
<dbReference type="EMBL" id="NCXP01000038">
    <property type="protein sequence ID" value="OSC38402.1"/>
    <property type="molecule type" value="Genomic_DNA"/>
</dbReference>
<keyword evidence="3 5" id="KW-0816">Tricarboxylic acid cycle</keyword>
<evidence type="ECO:0000259" key="6">
    <source>
        <dbReference type="Pfam" id="PF00206"/>
    </source>
</evidence>
<comment type="caution">
    <text evidence="8">The sequence shown here is derived from an EMBL/GenBank/DDBJ whole genome shotgun (WGS) entry which is preliminary data.</text>
</comment>
<dbReference type="Pfam" id="PF10415">
    <property type="entry name" value="FumaraseC_C"/>
    <property type="match status" value="1"/>
</dbReference>
<dbReference type="FunFam" id="1.10.275.10:FF:000001">
    <property type="entry name" value="Fumarate hydratase, mitochondrial"/>
    <property type="match status" value="1"/>
</dbReference>
<dbReference type="UniPathway" id="UPA00223">
    <property type="reaction ID" value="UER01007"/>
</dbReference>
<dbReference type="PANTHER" id="PTHR11444">
    <property type="entry name" value="ASPARTATEAMMONIA/ARGININOSUCCINATE/ADENYLOSUCCINATE LYASE"/>
    <property type="match status" value="1"/>
</dbReference>
<evidence type="ECO:0000256" key="5">
    <source>
        <dbReference type="HAMAP-Rule" id="MF_00743"/>
    </source>
</evidence>
<dbReference type="NCBIfam" id="NF008909">
    <property type="entry name" value="PRK12273.1"/>
    <property type="match status" value="1"/>
</dbReference>
<dbReference type="SUPFAM" id="SSF48557">
    <property type="entry name" value="L-aspartase-like"/>
    <property type="match status" value="1"/>
</dbReference>
<dbReference type="Gene3D" id="1.20.200.10">
    <property type="entry name" value="Fumarase/aspartase (Central domain)"/>
    <property type="match status" value="1"/>
</dbReference>
<dbReference type="InterPro" id="IPR000362">
    <property type="entry name" value="Fumarate_lyase_fam"/>
</dbReference>
<feature type="binding site" evidence="5">
    <location>
        <begin position="140"/>
        <end position="142"/>
    </location>
    <ligand>
        <name>substrate</name>
    </ligand>
</feature>
<name>A0A1X2LQ58_9MYCO</name>
<evidence type="ECO:0000313" key="8">
    <source>
        <dbReference type="EMBL" id="OSC38402.1"/>
    </source>
</evidence>
<comment type="catalytic activity">
    <reaction evidence="5">
        <text>(S)-malate = fumarate + H2O</text>
        <dbReference type="Rhea" id="RHEA:12460"/>
        <dbReference type="ChEBI" id="CHEBI:15377"/>
        <dbReference type="ChEBI" id="CHEBI:15589"/>
        <dbReference type="ChEBI" id="CHEBI:29806"/>
        <dbReference type="EC" id="4.2.1.2"/>
    </reaction>
</comment>
<comment type="miscellaneous">
    <text evidence="5">There are 2 substrate-binding sites: the catalytic A site, and the non-catalytic B site that may play a role in the transfer of substrate or product between the active site and the solvent. Alternatively, the B site may bind allosteric effectors.</text>
</comment>
<dbReference type="PROSITE" id="PS00163">
    <property type="entry name" value="FUMARATE_LYASES"/>
    <property type="match status" value="1"/>
</dbReference>
<feature type="domain" description="Fumarate lyase N-terminal" evidence="6">
    <location>
        <begin position="18"/>
        <end position="344"/>
    </location>
</feature>
<dbReference type="InterPro" id="IPR024083">
    <property type="entry name" value="Fumarase/histidase_N"/>
</dbReference>
<comment type="subcellular location">
    <subcellularLocation>
        <location evidence="5">Cytoplasm</location>
    </subcellularLocation>
</comment>
<dbReference type="HAMAP" id="MF_00743">
    <property type="entry name" value="FumaraseC"/>
    <property type="match status" value="1"/>
</dbReference>
<dbReference type="OrthoDB" id="9802809at2"/>
<dbReference type="InterPro" id="IPR005677">
    <property type="entry name" value="Fum_hydII"/>
</dbReference>
<dbReference type="PRINTS" id="PR00149">
    <property type="entry name" value="FUMRATELYASE"/>
</dbReference>
<keyword evidence="4 5" id="KW-0456">Lyase</keyword>
<sequence>MPAEADSAEYRIEHDTMGEVRVPAKALWRAQTQRAVENFPISGRGLERAQIRALGLLKGACAQVNKDLGLLAPEKADAIIAAAAQIADGQHDDQFPIDVFQTGSGTSSNMNTNEVIASIAAAATPPVVVHPNDDVNMSQSSNDTFPTATHIAATEAAVTHLIPALQVLHDALAAKALDWHTVVKSGRTHLMDAVPVTLGQEFSGYARQIEAGIERVRACLPRLGELAIGGTAVGTGLNAPEDFGVRVVAVLVAETGLSELRTAANSFEAQATRDGLVEASGALRTIAVSLTKIANDIRWMGSGPLTGLAEIQLPDLQPGSSIMPGKVNPVLPEAVTQVAAQVIGNDAAVAWGGANGAFELNVYIPMMARNILESYKLLTNVSKLFAERCITGLTANVEHLRELAESSPSIVTPLNSAIGYEEAAAVAKQALKERKTIRQTVIDRGLIGDKLSIEELDRRLDVLAMAKVAQD</sequence>
<dbReference type="InterPro" id="IPR022761">
    <property type="entry name" value="Fumarate_lyase_N"/>
</dbReference>
<dbReference type="GO" id="GO:0005737">
    <property type="term" value="C:cytoplasm"/>
    <property type="evidence" value="ECO:0007669"/>
    <property type="project" value="UniProtKB-SubCell"/>
</dbReference>
<evidence type="ECO:0000256" key="2">
    <source>
        <dbReference type="ARBA" id="ARBA00022490"/>
    </source>
</evidence>
<comment type="function">
    <text evidence="5">Involved in the TCA cycle. Catalyzes the stereospecific interconversion of fumarate to L-malate.</text>
</comment>
<feature type="binding site" description="in site B" evidence="5">
    <location>
        <begin position="130"/>
        <end position="133"/>
    </location>
    <ligand>
        <name>substrate</name>
    </ligand>
</feature>
<feature type="active site" evidence="5">
    <location>
        <position position="320"/>
    </location>
</feature>
<keyword evidence="9" id="KW-1185">Reference proteome</keyword>
<dbReference type="InterPro" id="IPR020557">
    <property type="entry name" value="Fumarate_lyase_CS"/>
</dbReference>
<feature type="binding site" evidence="5">
    <location>
        <begin position="104"/>
        <end position="106"/>
    </location>
    <ligand>
        <name>substrate</name>
    </ligand>
</feature>
<dbReference type="EC" id="4.2.1.2" evidence="5"/>
<protein>
    <recommendedName>
        <fullName evidence="5">Fumarate hydratase class II</fullName>
        <shortName evidence="5">Fumarase C</shortName>
        <ecNumber evidence="5">4.2.1.2</ecNumber>
    </recommendedName>
    <alternativeName>
        <fullName evidence="5">Aerobic fumarase</fullName>
    </alternativeName>
    <alternativeName>
        <fullName evidence="5">Iron-independent fumarase</fullName>
    </alternativeName>
</protein>
<feature type="binding site" evidence="5">
    <location>
        <position position="188"/>
    </location>
    <ligand>
        <name>substrate</name>
    </ligand>
</feature>
<comment type="subunit">
    <text evidence="5">Homotetramer.</text>
</comment>
<dbReference type="Gene3D" id="1.10.40.30">
    <property type="entry name" value="Fumarase/aspartase (C-terminal domain)"/>
    <property type="match status" value="1"/>
</dbReference>
<dbReference type="GO" id="GO:0006106">
    <property type="term" value="P:fumarate metabolic process"/>
    <property type="evidence" value="ECO:0007669"/>
    <property type="project" value="InterPro"/>
</dbReference>
<dbReference type="PANTHER" id="PTHR11444:SF22">
    <property type="entry name" value="FUMARATE HYDRATASE CLASS II"/>
    <property type="match status" value="1"/>
</dbReference>
<organism evidence="8 9">
    <name type="scientific">Mycobacterium decipiens</name>
    <dbReference type="NCBI Taxonomy" id="1430326"/>
    <lineage>
        <taxon>Bacteria</taxon>
        <taxon>Bacillati</taxon>
        <taxon>Actinomycetota</taxon>
        <taxon>Actinomycetes</taxon>
        <taxon>Mycobacteriales</taxon>
        <taxon>Mycobacteriaceae</taxon>
        <taxon>Mycobacterium</taxon>
    </lineage>
</organism>